<evidence type="ECO:0000313" key="5">
    <source>
        <dbReference type="EMBL" id="KAK0607834.1"/>
    </source>
</evidence>
<reference evidence="5" key="1">
    <citation type="journal article" date="2022" name="Plant J.">
        <title>Strategies of tolerance reflected in two North American maple genomes.</title>
        <authorList>
            <person name="McEvoy S.L."/>
            <person name="Sezen U.U."/>
            <person name="Trouern-Trend A."/>
            <person name="McMahon S.M."/>
            <person name="Schaberg P.G."/>
            <person name="Yang J."/>
            <person name="Wegrzyn J.L."/>
            <person name="Swenson N.G."/>
        </authorList>
    </citation>
    <scope>NUCLEOTIDE SEQUENCE</scope>
    <source>
        <strain evidence="5">NS2018</strain>
    </source>
</reference>
<evidence type="ECO:0000256" key="2">
    <source>
        <dbReference type="SAM" id="MobiDB-lite"/>
    </source>
</evidence>
<keyword evidence="3" id="KW-0472">Membrane</keyword>
<feature type="domain" description="CCHC-type" evidence="4">
    <location>
        <begin position="60"/>
        <end position="76"/>
    </location>
</feature>
<gene>
    <name evidence="5" type="ORF">LWI29_021298</name>
</gene>
<keyword evidence="3" id="KW-0812">Transmembrane</keyword>
<keyword evidence="1" id="KW-0863">Zinc-finger</keyword>
<reference evidence="5" key="2">
    <citation type="submission" date="2023-06" db="EMBL/GenBank/DDBJ databases">
        <authorList>
            <person name="Swenson N.G."/>
            <person name="Wegrzyn J.L."/>
            <person name="Mcevoy S.L."/>
        </authorList>
    </citation>
    <scope>NUCLEOTIDE SEQUENCE</scope>
    <source>
        <strain evidence="5">NS2018</strain>
        <tissue evidence="5">Leaf</tissue>
    </source>
</reference>
<dbReference type="InterPro" id="IPR041588">
    <property type="entry name" value="Integrase_H2C2"/>
</dbReference>
<dbReference type="SUPFAM" id="SSF57756">
    <property type="entry name" value="Retrovirus zinc finger-like domains"/>
    <property type="match status" value="1"/>
</dbReference>
<evidence type="ECO:0000259" key="4">
    <source>
        <dbReference type="PROSITE" id="PS50158"/>
    </source>
</evidence>
<name>A0AA39TG24_ACESA</name>
<organism evidence="5 6">
    <name type="scientific">Acer saccharum</name>
    <name type="common">Sugar maple</name>
    <dbReference type="NCBI Taxonomy" id="4024"/>
    <lineage>
        <taxon>Eukaryota</taxon>
        <taxon>Viridiplantae</taxon>
        <taxon>Streptophyta</taxon>
        <taxon>Embryophyta</taxon>
        <taxon>Tracheophyta</taxon>
        <taxon>Spermatophyta</taxon>
        <taxon>Magnoliopsida</taxon>
        <taxon>eudicotyledons</taxon>
        <taxon>Gunneridae</taxon>
        <taxon>Pentapetalae</taxon>
        <taxon>rosids</taxon>
        <taxon>malvids</taxon>
        <taxon>Sapindales</taxon>
        <taxon>Sapindaceae</taxon>
        <taxon>Hippocastanoideae</taxon>
        <taxon>Acereae</taxon>
        <taxon>Acer</taxon>
    </lineage>
</organism>
<keyword evidence="1" id="KW-0479">Metal-binding</keyword>
<dbReference type="Pfam" id="PF17921">
    <property type="entry name" value="Integrase_H2C2"/>
    <property type="match status" value="1"/>
</dbReference>
<proteinExistence type="predicted"/>
<protein>
    <recommendedName>
        <fullName evidence="4">CCHC-type domain-containing protein</fullName>
    </recommendedName>
</protein>
<dbReference type="PROSITE" id="PS50158">
    <property type="entry name" value="ZF_CCHC"/>
    <property type="match status" value="1"/>
</dbReference>
<keyword evidence="6" id="KW-1185">Reference proteome</keyword>
<dbReference type="Gene3D" id="1.10.340.70">
    <property type="match status" value="1"/>
</dbReference>
<dbReference type="AlphaFoldDB" id="A0AA39TG24"/>
<dbReference type="PANTHER" id="PTHR37984">
    <property type="entry name" value="PROTEIN CBG26694"/>
    <property type="match status" value="1"/>
</dbReference>
<dbReference type="InterPro" id="IPR036875">
    <property type="entry name" value="Znf_CCHC_sf"/>
</dbReference>
<feature type="compositionally biased region" description="Polar residues" evidence="2">
    <location>
        <begin position="39"/>
        <end position="52"/>
    </location>
</feature>
<keyword evidence="1" id="KW-0862">Zinc</keyword>
<feature type="compositionally biased region" description="Low complexity" evidence="2">
    <location>
        <begin position="25"/>
        <end position="34"/>
    </location>
</feature>
<dbReference type="Proteomes" id="UP001168877">
    <property type="component" value="Unassembled WGS sequence"/>
</dbReference>
<evidence type="ECO:0000256" key="3">
    <source>
        <dbReference type="SAM" id="Phobius"/>
    </source>
</evidence>
<sequence>MQQLAASTAQHRDPNPQDVEEESEGGASSSSSSGRATVPPSTITKPIVPPNTTAPTLGFRCFNCEEPGHRFAECKKGPRRGLFADVEEIVKEQEGDVKTEPVYDEEERLEGDDGPLLMIRKRCLGYYPGEDVGVESETVYSNTKDNKQTDFVLQDEFIFKGTQLCIPECSLRAKIIQELHEEGQVGRDQTYLLVAASYFWPSMRREVGRFVERCRVCQNSLAVGVWVYFLCFGVFIDPVFGPVFDRGGRGVAGA</sequence>
<evidence type="ECO:0000256" key="1">
    <source>
        <dbReference type="PROSITE-ProRule" id="PRU00047"/>
    </source>
</evidence>
<evidence type="ECO:0000313" key="6">
    <source>
        <dbReference type="Proteomes" id="UP001168877"/>
    </source>
</evidence>
<dbReference type="EMBL" id="JAUESC010000001">
    <property type="protein sequence ID" value="KAK0607834.1"/>
    <property type="molecule type" value="Genomic_DNA"/>
</dbReference>
<dbReference type="GO" id="GO:0008270">
    <property type="term" value="F:zinc ion binding"/>
    <property type="evidence" value="ECO:0007669"/>
    <property type="project" value="UniProtKB-KW"/>
</dbReference>
<comment type="caution">
    <text evidence="5">The sequence shown here is derived from an EMBL/GenBank/DDBJ whole genome shotgun (WGS) entry which is preliminary data.</text>
</comment>
<dbReference type="PANTHER" id="PTHR37984:SF5">
    <property type="entry name" value="PROTEIN NYNRIN-LIKE"/>
    <property type="match status" value="1"/>
</dbReference>
<accession>A0AA39TG24</accession>
<dbReference type="InterPro" id="IPR001878">
    <property type="entry name" value="Znf_CCHC"/>
</dbReference>
<dbReference type="GO" id="GO:0003676">
    <property type="term" value="F:nucleic acid binding"/>
    <property type="evidence" value="ECO:0007669"/>
    <property type="project" value="InterPro"/>
</dbReference>
<keyword evidence="3" id="KW-1133">Transmembrane helix</keyword>
<dbReference type="InterPro" id="IPR050951">
    <property type="entry name" value="Retrovirus_Pol_polyprotein"/>
</dbReference>
<feature type="region of interest" description="Disordered" evidence="2">
    <location>
        <begin position="1"/>
        <end position="52"/>
    </location>
</feature>
<feature type="transmembrane region" description="Helical" evidence="3">
    <location>
        <begin position="221"/>
        <end position="240"/>
    </location>
</feature>